<dbReference type="SUPFAM" id="SSF81606">
    <property type="entry name" value="PP2C-like"/>
    <property type="match status" value="1"/>
</dbReference>
<dbReference type="InterPro" id="IPR015655">
    <property type="entry name" value="PP2C"/>
</dbReference>
<protein>
    <submittedName>
        <fullName evidence="2">Protein phosphatase 2C domain-containing protein</fullName>
    </submittedName>
</protein>
<dbReference type="SMART" id="SM00332">
    <property type="entry name" value="PP2Cc"/>
    <property type="match status" value="1"/>
</dbReference>
<dbReference type="EMBL" id="JAOVQO010000018">
    <property type="protein sequence ID" value="MCU9849872.1"/>
    <property type="molecule type" value="Genomic_DNA"/>
</dbReference>
<evidence type="ECO:0000313" key="3">
    <source>
        <dbReference type="Proteomes" id="UP001209535"/>
    </source>
</evidence>
<comment type="caution">
    <text evidence="2">The sequence shown here is derived from an EMBL/GenBank/DDBJ whole genome shotgun (WGS) entry which is preliminary data.</text>
</comment>
<name>A0ABT2X7E3_9RHOB</name>
<dbReference type="CDD" id="cd00143">
    <property type="entry name" value="PP2Cc"/>
    <property type="match status" value="1"/>
</dbReference>
<dbReference type="PROSITE" id="PS51746">
    <property type="entry name" value="PPM_2"/>
    <property type="match status" value="1"/>
</dbReference>
<evidence type="ECO:0000259" key="1">
    <source>
        <dbReference type="PROSITE" id="PS51746"/>
    </source>
</evidence>
<evidence type="ECO:0000313" key="2">
    <source>
        <dbReference type="EMBL" id="MCU9849872.1"/>
    </source>
</evidence>
<sequence>MTTGRVRYSARTHVGLKRPVNEDSILALPDEELWLVSDGMGGHDAGDYASRLIADLVATIEPGLLPSDRMHALRALIQKAHGIIQETAVERGVETIGATVVSLMLADGHFVALWAGDSRLYRLRDGAIQMLSRDHSLVAELVEAGHISWDEAERLPQSNAITRAVGVGDELVLDKVRGDAQPGDRFLLCSDGLTKYATFAMLEKVLREAPIETISDRLVQIALDGGGADNISVIVVDIG</sequence>
<dbReference type="SMART" id="SM00331">
    <property type="entry name" value="PP2C_SIG"/>
    <property type="match status" value="1"/>
</dbReference>
<proteinExistence type="predicted"/>
<keyword evidence="3" id="KW-1185">Reference proteome</keyword>
<dbReference type="Gene3D" id="3.60.40.10">
    <property type="entry name" value="PPM-type phosphatase domain"/>
    <property type="match status" value="1"/>
</dbReference>
<feature type="domain" description="PPM-type phosphatase" evidence="1">
    <location>
        <begin position="7"/>
        <end position="238"/>
    </location>
</feature>
<dbReference type="InterPro" id="IPR036457">
    <property type="entry name" value="PPM-type-like_dom_sf"/>
</dbReference>
<organism evidence="2 3">
    <name type="scientific">Albidovulum salinarum</name>
    <dbReference type="NCBI Taxonomy" id="2984153"/>
    <lineage>
        <taxon>Bacteria</taxon>
        <taxon>Pseudomonadati</taxon>
        <taxon>Pseudomonadota</taxon>
        <taxon>Alphaproteobacteria</taxon>
        <taxon>Rhodobacterales</taxon>
        <taxon>Paracoccaceae</taxon>
        <taxon>Albidovulum</taxon>
    </lineage>
</organism>
<accession>A0ABT2X7E3</accession>
<gene>
    <name evidence="2" type="ORF">OEZ60_17880</name>
</gene>
<dbReference type="Proteomes" id="UP001209535">
    <property type="component" value="Unassembled WGS sequence"/>
</dbReference>
<dbReference type="Pfam" id="PF13672">
    <property type="entry name" value="PP2C_2"/>
    <property type="match status" value="1"/>
</dbReference>
<dbReference type="PANTHER" id="PTHR47992">
    <property type="entry name" value="PROTEIN PHOSPHATASE"/>
    <property type="match status" value="1"/>
</dbReference>
<dbReference type="RefSeq" id="WP_263339161.1">
    <property type="nucleotide sequence ID" value="NZ_JAOVQO010000018.1"/>
</dbReference>
<dbReference type="InterPro" id="IPR001932">
    <property type="entry name" value="PPM-type_phosphatase-like_dom"/>
</dbReference>
<reference evidence="2 3" key="1">
    <citation type="submission" date="2022-10" db="EMBL/GenBank/DDBJ databases">
        <title>Defluviimonas sp. nov., isolated from ocean surface sediments.</title>
        <authorList>
            <person name="He W."/>
            <person name="Wang L."/>
            <person name="Zhang D.-F."/>
        </authorList>
    </citation>
    <scope>NUCLEOTIDE SEQUENCE [LARGE SCALE GENOMIC DNA]</scope>
    <source>
        <strain evidence="2 3">WL0024</strain>
    </source>
</reference>